<proteinExistence type="predicted"/>
<evidence type="ECO:0000313" key="1">
    <source>
        <dbReference type="EMBL" id="ANP41883.1"/>
    </source>
</evidence>
<reference evidence="1 2" key="1">
    <citation type="journal article" date="2016" name="ISME J.">
        <title>Global occurrence and heterogeneity of the Roseobacter-clade species Ruegeria mobilis.</title>
        <authorList>
            <person name="Sonnenschein E."/>
            <person name="Gram L."/>
        </authorList>
    </citation>
    <scope>NUCLEOTIDE SEQUENCE [LARGE SCALE GENOMIC DNA]</scope>
    <source>
        <strain evidence="1 2">F1926</strain>
    </source>
</reference>
<dbReference type="GeneID" id="28250966"/>
<dbReference type="EMBL" id="CP015230">
    <property type="protein sequence ID" value="ANP41883.1"/>
    <property type="molecule type" value="Genomic_DNA"/>
</dbReference>
<dbReference type="RefSeq" id="WP_005619553.1">
    <property type="nucleotide sequence ID" value="NZ_CP015230.1"/>
</dbReference>
<accession>A0A1B1A5N3</accession>
<protein>
    <submittedName>
        <fullName evidence="1">Uncharacterized protein</fullName>
    </submittedName>
</protein>
<sequence>MLDQLAQTREQSIFLAMEYIYPINFAGHDEWMNSGYDPGLSQGDVITRDGEIIGNWRVVGYDPDDEYSSGRFEFTALGEDAVKFTEHFASLDTRMSRGFALSSLTRSIREWYEARNPTIS</sequence>
<evidence type="ECO:0000313" key="2">
    <source>
        <dbReference type="Proteomes" id="UP000013243"/>
    </source>
</evidence>
<dbReference type="OrthoDB" id="8456421at2"/>
<dbReference type="KEGG" id="rmb:K529_013990"/>
<dbReference type="Proteomes" id="UP000013243">
    <property type="component" value="Chromosome"/>
</dbReference>
<gene>
    <name evidence="1" type="ORF">K529_013990</name>
</gene>
<dbReference type="AlphaFoldDB" id="A0A1B1A5N3"/>
<organism evidence="1 2">
    <name type="scientific">Tritonibacter mobilis F1926</name>
    <dbReference type="NCBI Taxonomy" id="1265309"/>
    <lineage>
        <taxon>Bacteria</taxon>
        <taxon>Pseudomonadati</taxon>
        <taxon>Pseudomonadota</taxon>
        <taxon>Alphaproteobacteria</taxon>
        <taxon>Rhodobacterales</taxon>
        <taxon>Paracoccaceae</taxon>
        <taxon>Tritonibacter</taxon>
    </lineage>
</organism>
<name>A0A1B1A5N3_9RHOB</name>